<accession>A0A6A0A986</accession>
<protein>
    <submittedName>
        <fullName evidence="2">Uncharacterized protein</fullName>
    </submittedName>
</protein>
<evidence type="ECO:0000256" key="1">
    <source>
        <dbReference type="SAM" id="MobiDB-lite"/>
    </source>
</evidence>
<proteinExistence type="predicted"/>
<name>A0A6A0A986_HAELA</name>
<organism evidence="2 3">
    <name type="scientific">Haematococcus lacustris</name>
    <name type="common">Green alga</name>
    <name type="synonym">Haematococcus pluvialis</name>
    <dbReference type="NCBI Taxonomy" id="44745"/>
    <lineage>
        <taxon>Eukaryota</taxon>
        <taxon>Viridiplantae</taxon>
        <taxon>Chlorophyta</taxon>
        <taxon>core chlorophytes</taxon>
        <taxon>Chlorophyceae</taxon>
        <taxon>CS clade</taxon>
        <taxon>Chlamydomonadales</taxon>
        <taxon>Haematococcaceae</taxon>
        <taxon>Haematococcus</taxon>
    </lineage>
</organism>
<feature type="compositionally biased region" description="Pro residues" evidence="1">
    <location>
        <begin position="257"/>
        <end position="277"/>
    </location>
</feature>
<comment type="caution">
    <text evidence="2">The sequence shown here is derived from an EMBL/GenBank/DDBJ whole genome shotgun (WGS) entry which is preliminary data.</text>
</comment>
<gene>
    <name evidence="2" type="ORF">HaLaN_27925</name>
</gene>
<sequence>MAHQTYPTHPITPTHTASSSAAAACDPVVFDMLELNYLQATTGSEGRGCRWQCLLQLALRTYVGVQSSRVYTLTWRCPSFVRNASRGSPHDPMKSATFALMLQLESTTESIRLDADCTCHTSRHSVLHPKPAVGVQGSSGVHTMVTLSVPRSFCPSTQRTSSHRASSSVSALLLQSTRPRFFPTAPPDLTAWDAACQGDFRKHAARAGISAILKAVAYTKLYQAASVQAVAAIASTVEMALPTASPTSCPRLSAASLPPPVHPPETCPEPSPPPPPQYYAELEVGHPAVQPATPVTTAFSLAVENALLTEEIGILRAAQSSLVEQLHQSPYAPTMATSQLADAGPEWCPFTAQLESAAEIVQLQDAVLEAVHTRAVALARLSRRGSFQVWDNLDCEQSLQATRKSLQVAWRKAMYETTYLQVRMAQQQQLSAQPRRHVTLRLAQQSVTTALRARLEANQQTLPQK</sequence>
<evidence type="ECO:0000313" key="3">
    <source>
        <dbReference type="Proteomes" id="UP000485058"/>
    </source>
</evidence>
<dbReference type="AlphaFoldDB" id="A0A6A0A986"/>
<evidence type="ECO:0000313" key="2">
    <source>
        <dbReference type="EMBL" id="GFH29289.1"/>
    </source>
</evidence>
<dbReference type="Proteomes" id="UP000485058">
    <property type="component" value="Unassembled WGS sequence"/>
</dbReference>
<dbReference type="EMBL" id="BLLF01004274">
    <property type="protein sequence ID" value="GFH29289.1"/>
    <property type="molecule type" value="Genomic_DNA"/>
</dbReference>
<reference evidence="2 3" key="1">
    <citation type="submission" date="2020-02" db="EMBL/GenBank/DDBJ databases">
        <title>Draft genome sequence of Haematococcus lacustris strain NIES-144.</title>
        <authorList>
            <person name="Morimoto D."/>
            <person name="Nakagawa S."/>
            <person name="Yoshida T."/>
            <person name="Sawayama S."/>
        </authorList>
    </citation>
    <scope>NUCLEOTIDE SEQUENCE [LARGE SCALE GENOMIC DNA]</scope>
    <source>
        <strain evidence="2 3">NIES-144</strain>
    </source>
</reference>
<feature type="region of interest" description="Disordered" evidence="1">
    <location>
        <begin position="248"/>
        <end position="277"/>
    </location>
</feature>
<keyword evidence="3" id="KW-1185">Reference proteome</keyword>